<protein>
    <submittedName>
        <fullName evidence="1">Uncharacterized protein</fullName>
    </submittedName>
</protein>
<sequence>LTWCLPQELKAERQPRELILGELEGTIGYWQAWTERCGYFGPYREEVLRSGLVLKGLTNSPTGAIVAAATTSLPEEI</sequence>
<dbReference type="InterPro" id="IPR008928">
    <property type="entry name" value="6-hairpin_glycosidase_sf"/>
</dbReference>
<dbReference type="EMBL" id="JANPXH010001978">
    <property type="protein sequence ID" value="MCR6679912.1"/>
    <property type="molecule type" value="Genomic_DNA"/>
</dbReference>
<reference evidence="1" key="1">
    <citation type="submission" date="2022-07" db="EMBL/GenBank/DDBJ databases">
        <title>Diversity of ethanolamine utilization by human commensal Escherichia coli.</title>
        <authorList>
            <person name="Jubelin G."/>
        </authorList>
    </citation>
    <scope>NUCLEOTIDE SEQUENCE</scope>
    <source>
        <strain evidence="1">S1</strain>
    </source>
</reference>
<name>A0AAW5N6U8_9ESCH</name>
<dbReference type="Proteomes" id="UP001206878">
    <property type="component" value="Unassembled WGS sequence"/>
</dbReference>
<gene>
    <name evidence="1" type="ORF">NVV43_31620</name>
</gene>
<feature type="non-terminal residue" evidence="1">
    <location>
        <position position="77"/>
    </location>
</feature>
<dbReference type="AlphaFoldDB" id="A0AAW5N6U8"/>
<evidence type="ECO:0000313" key="2">
    <source>
        <dbReference type="Proteomes" id="UP001206878"/>
    </source>
</evidence>
<feature type="non-terminal residue" evidence="1">
    <location>
        <position position="1"/>
    </location>
</feature>
<comment type="caution">
    <text evidence="1">The sequence shown here is derived from an EMBL/GenBank/DDBJ whole genome shotgun (WGS) entry which is preliminary data.</text>
</comment>
<organism evidence="1 2">
    <name type="scientific">Escherichia marmotae</name>
    <dbReference type="NCBI Taxonomy" id="1499973"/>
    <lineage>
        <taxon>Bacteria</taxon>
        <taxon>Pseudomonadati</taxon>
        <taxon>Pseudomonadota</taxon>
        <taxon>Gammaproteobacteria</taxon>
        <taxon>Enterobacterales</taxon>
        <taxon>Enterobacteriaceae</taxon>
        <taxon>Escherichia</taxon>
    </lineage>
</organism>
<proteinExistence type="predicted"/>
<evidence type="ECO:0000313" key="1">
    <source>
        <dbReference type="EMBL" id="MCR6679912.1"/>
    </source>
</evidence>
<dbReference type="SUPFAM" id="SSF48208">
    <property type="entry name" value="Six-hairpin glycosidases"/>
    <property type="match status" value="1"/>
</dbReference>
<accession>A0AAW5N6U8</accession>
<dbReference type="GO" id="GO:0005975">
    <property type="term" value="P:carbohydrate metabolic process"/>
    <property type="evidence" value="ECO:0007669"/>
    <property type="project" value="InterPro"/>
</dbReference>